<dbReference type="RefSeq" id="WP_115565903.1">
    <property type="nucleotide sequence ID" value="NZ_QRGR01000012.1"/>
</dbReference>
<evidence type="ECO:0000313" key="3">
    <source>
        <dbReference type="Proteomes" id="UP000256708"/>
    </source>
</evidence>
<accession>A0A3D8LBH8</accession>
<name>A0A3D8LBH8_9BACT</name>
<dbReference type="Proteomes" id="UP000256708">
    <property type="component" value="Unassembled WGS sequence"/>
</dbReference>
<reference evidence="3" key="1">
    <citation type="submission" date="2018-08" db="EMBL/GenBank/DDBJ databases">
        <authorList>
            <person name="Liu Z.-W."/>
            <person name="Du Z.-J."/>
        </authorList>
    </citation>
    <scope>NUCLEOTIDE SEQUENCE [LARGE SCALE GENOMIC DNA]</scope>
    <source>
        <strain evidence="3">H4X</strain>
    </source>
</reference>
<proteinExistence type="predicted"/>
<dbReference type="AlphaFoldDB" id="A0A3D8LBH8"/>
<evidence type="ECO:0000256" key="1">
    <source>
        <dbReference type="SAM" id="SignalP"/>
    </source>
</evidence>
<organism evidence="2 3">
    <name type="scientific">Pontibacter diazotrophicus</name>
    <dbReference type="NCBI Taxonomy" id="1400979"/>
    <lineage>
        <taxon>Bacteria</taxon>
        <taxon>Pseudomonadati</taxon>
        <taxon>Bacteroidota</taxon>
        <taxon>Cytophagia</taxon>
        <taxon>Cytophagales</taxon>
        <taxon>Hymenobacteraceae</taxon>
        <taxon>Pontibacter</taxon>
    </lineage>
</organism>
<dbReference type="PROSITE" id="PS51257">
    <property type="entry name" value="PROKAR_LIPOPROTEIN"/>
    <property type="match status" value="1"/>
</dbReference>
<comment type="caution">
    <text evidence="2">The sequence shown here is derived from an EMBL/GenBank/DDBJ whole genome shotgun (WGS) entry which is preliminary data.</text>
</comment>
<feature type="signal peptide" evidence="1">
    <location>
        <begin position="1"/>
        <end position="19"/>
    </location>
</feature>
<dbReference type="OrthoDB" id="850811at2"/>
<feature type="chain" id="PRO_5017611305" description="DUF4625 domain-containing protein" evidence="1">
    <location>
        <begin position="20"/>
        <end position="196"/>
    </location>
</feature>
<sequence length="196" mass="21865">MKKLFSFSLLLVFSFFFMSCEKEETVTVLPETEAKMDRSFDFNSDDIDEKASYTLDADETQLVLENKILEVSFSPARQDGKDAIFFEIYEADLANGYVGKYKVQSLPDPASGPAKTTYYHYMNSGSGSVLLSGGNTIDGEFEITSFDYETQLASGKFTVVMKDVTDPTRYNANLADARKCDVTVTGEFTNLILVKP</sequence>
<protein>
    <recommendedName>
        <fullName evidence="4">DUF4625 domain-containing protein</fullName>
    </recommendedName>
</protein>
<evidence type="ECO:0000313" key="2">
    <source>
        <dbReference type="EMBL" id="RDV14791.1"/>
    </source>
</evidence>
<keyword evidence="1" id="KW-0732">Signal</keyword>
<gene>
    <name evidence="2" type="ORF">DXT99_12555</name>
</gene>
<dbReference type="EMBL" id="QRGR01000012">
    <property type="protein sequence ID" value="RDV14791.1"/>
    <property type="molecule type" value="Genomic_DNA"/>
</dbReference>
<keyword evidence="3" id="KW-1185">Reference proteome</keyword>
<evidence type="ECO:0008006" key="4">
    <source>
        <dbReference type="Google" id="ProtNLM"/>
    </source>
</evidence>